<sequence>MQRWRCSICSHIYDPAEGDAANEVPPGISFEDLLEEWTCPICNAAKRFFEPL</sequence>
<dbReference type="PANTHER" id="PTHR47627:SF1">
    <property type="entry name" value="RUBREDOXIN-1-RELATED"/>
    <property type="match status" value="1"/>
</dbReference>
<proteinExistence type="inferred from homology"/>
<dbReference type="InterPro" id="IPR024935">
    <property type="entry name" value="Rubredoxin_dom"/>
</dbReference>
<evidence type="ECO:0000256" key="3">
    <source>
        <dbReference type="ARBA" id="ARBA00022723"/>
    </source>
</evidence>
<keyword evidence="3 6" id="KW-0479">Metal-binding</keyword>
<name>A0A8J7LXY3_9BACT</name>
<evidence type="ECO:0000259" key="8">
    <source>
        <dbReference type="PROSITE" id="PS50903"/>
    </source>
</evidence>
<comment type="cofactor">
    <cofactor evidence="6 7">
        <name>Fe(3+)</name>
        <dbReference type="ChEBI" id="CHEBI:29034"/>
    </cofactor>
    <text evidence="6 7">Binds 1 Fe(3+) ion per subunit.</text>
</comment>
<accession>A0A8J7LXY3</accession>
<evidence type="ECO:0000256" key="4">
    <source>
        <dbReference type="ARBA" id="ARBA00022982"/>
    </source>
</evidence>
<feature type="binding site" evidence="7">
    <location>
        <position position="39"/>
    </location>
    <ligand>
        <name>Fe cation</name>
        <dbReference type="ChEBI" id="CHEBI:24875"/>
    </ligand>
</feature>
<keyword evidence="10" id="KW-1185">Reference proteome</keyword>
<dbReference type="SUPFAM" id="SSF57802">
    <property type="entry name" value="Rubredoxin-like"/>
    <property type="match status" value="1"/>
</dbReference>
<dbReference type="PIRSF" id="PIRSF000071">
    <property type="entry name" value="Rubredoxin"/>
    <property type="match status" value="1"/>
</dbReference>
<dbReference type="FunFam" id="2.20.28.10:FF:000001">
    <property type="entry name" value="Rubredoxin"/>
    <property type="match status" value="1"/>
</dbReference>
<dbReference type="GO" id="GO:0005506">
    <property type="term" value="F:iron ion binding"/>
    <property type="evidence" value="ECO:0007669"/>
    <property type="project" value="InterPro"/>
</dbReference>
<feature type="binding site" evidence="7">
    <location>
        <position position="6"/>
    </location>
    <ligand>
        <name>Fe cation</name>
        <dbReference type="ChEBI" id="CHEBI:24875"/>
    </ligand>
</feature>
<gene>
    <name evidence="9" type="ORF">JFN93_04070</name>
</gene>
<dbReference type="InterPro" id="IPR024934">
    <property type="entry name" value="Rubredoxin-like_dom"/>
</dbReference>
<dbReference type="AlphaFoldDB" id="A0A8J7LXY3"/>
<dbReference type="Proteomes" id="UP000636888">
    <property type="component" value="Unassembled WGS sequence"/>
</dbReference>
<dbReference type="InterPro" id="IPR050526">
    <property type="entry name" value="Rubredoxin_ET"/>
</dbReference>
<evidence type="ECO:0000256" key="1">
    <source>
        <dbReference type="ARBA" id="ARBA00005337"/>
    </source>
</evidence>
<feature type="binding site" evidence="7">
    <location>
        <position position="42"/>
    </location>
    <ligand>
        <name>Fe cation</name>
        <dbReference type="ChEBI" id="CHEBI:24875"/>
    </ligand>
</feature>
<dbReference type="GO" id="GO:0043448">
    <property type="term" value="P:alkane catabolic process"/>
    <property type="evidence" value="ECO:0007669"/>
    <property type="project" value="TreeGrafter"/>
</dbReference>
<dbReference type="Gene3D" id="2.20.28.10">
    <property type="match status" value="1"/>
</dbReference>
<evidence type="ECO:0000256" key="7">
    <source>
        <dbReference type="PIRSR" id="PIRSR000071-1"/>
    </source>
</evidence>
<dbReference type="CDD" id="cd00730">
    <property type="entry name" value="rubredoxin"/>
    <property type="match status" value="1"/>
</dbReference>
<dbReference type="InterPro" id="IPR024922">
    <property type="entry name" value="Rubredoxin"/>
</dbReference>
<feature type="binding site" evidence="7">
    <location>
        <position position="9"/>
    </location>
    <ligand>
        <name>Fe cation</name>
        <dbReference type="ChEBI" id="CHEBI:24875"/>
    </ligand>
</feature>
<dbReference type="PROSITE" id="PS50903">
    <property type="entry name" value="RUBREDOXIN_LIKE"/>
    <property type="match status" value="1"/>
</dbReference>
<evidence type="ECO:0000313" key="9">
    <source>
        <dbReference type="EMBL" id="MBJ6723877.1"/>
    </source>
</evidence>
<evidence type="ECO:0000256" key="5">
    <source>
        <dbReference type="ARBA" id="ARBA00023004"/>
    </source>
</evidence>
<reference evidence="9" key="1">
    <citation type="submission" date="2020-12" db="EMBL/GenBank/DDBJ databases">
        <title>Geomonas sp. Red875, isolated from river sediment.</title>
        <authorList>
            <person name="Xu Z."/>
            <person name="Zhang Z."/>
            <person name="Masuda Y."/>
            <person name="Itoh H."/>
            <person name="Senoo K."/>
        </authorList>
    </citation>
    <scope>NUCLEOTIDE SEQUENCE</scope>
    <source>
        <strain evidence="9">Red875</strain>
    </source>
</reference>
<dbReference type="Pfam" id="PF00301">
    <property type="entry name" value="Rubredoxin"/>
    <property type="match status" value="1"/>
</dbReference>
<evidence type="ECO:0000313" key="10">
    <source>
        <dbReference type="Proteomes" id="UP000636888"/>
    </source>
</evidence>
<feature type="domain" description="Rubredoxin-like" evidence="8">
    <location>
        <begin position="1"/>
        <end position="52"/>
    </location>
</feature>
<evidence type="ECO:0000256" key="2">
    <source>
        <dbReference type="ARBA" id="ARBA00022448"/>
    </source>
</evidence>
<dbReference type="PANTHER" id="PTHR47627">
    <property type="entry name" value="RUBREDOXIN"/>
    <property type="match status" value="1"/>
</dbReference>
<dbReference type="EMBL" id="JAEMHM010000003">
    <property type="protein sequence ID" value="MBJ6723877.1"/>
    <property type="molecule type" value="Genomic_DNA"/>
</dbReference>
<dbReference type="GO" id="GO:0009055">
    <property type="term" value="F:electron transfer activity"/>
    <property type="evidence" value="ECO:0007669"/>
    <property type="project" value="InterPro"/>
</dbReference>
<keyword evidence="5 6" id="KW-0408">Iron</keyword>
<evidence type="ECO:0000256" key="6">
    <source>
        <dbReference type="PIRNR" id="PIRNR000071"/>
    </source>
</evidence>
<comment type="similarity">
    <text evidence="1 6">Belongs to the rubredoxin family.</text>
</comment>
<keyword evidence="2 6" id="KW-0813">Transport</keyword>
<dbReference type="PRINTS" id="PR00163">
    <property type="entry name" value="RUBREDOXIN"/>
</dbReference>
<protein>
    <recommendedName>
        <fullName evidence="6">Rubredoxin</fullName>
    </recommendedName>
</protein>
<keyword evidence="4 6" id="KW-0249">Electron transport</keyword>
<comment type="caution">
    <text evidence="9">The sequence shown here is derived from an EMBL/GenBank/DDBJ whole genome shotgun (WGS) entry which is preliminary data.</text>
</comment>
<organism evidence="9 10">
    <name type="scientific">Geomesophilobacter sediminis</name>
    <dbReference type="NCBI Taxonomy" id="2798584"/>
    <lineage>
        <taxon>Bacteria</taxon>
        <taxon>Pseudomonadati</taxon>
        <taxon>Thermodesulfobacteriota</taxon>
        <taxon>Desulfuromonadia</taxon>
        <taxon>Geobacterales</taxon>
        <taxon>Geobacteraceae</taxon>
        <taxon>Geomesophilobacter</taxon>
    </lineage>
</organism>